<feature type="region of interest" description="Disordered" evidence="1">
    <location>
        <begin position="30"/>
        <end position="96"/>
    </location>
</feature>
<dbReference type="EMBL" id="NBCO01000026">
    <property type="protein sequence ID" value="ORC86802.1"/>
    <property type="molecule type" value="Genomic_DNA"/>
</dbReference>
<evidence type="ECO:0000256" key="1">
    <source>
        <dbReference type="SAM" id="MobiDB-lite"/>
    </source>
</evidence>
<dbReference type="Proteomes" id="UP000192257">
    <property type="component" value="Unassembled WGS sequence"/>
</dbReference>
<feature type="signal peptide" evidence="2">
    <location>
        <begin position="1"/>
        <end position="22"/>
    </location>
</feature>
<reference evidence="3 4" key="1">
    <citation type="submission" date="2017-03" db="EMBL/GenBank/DDBJ databases">
        <title>An alternative strategy for trypanosome survival in the mammalian bloodstream revealed through genome and transcriptome analysis of the ubiquitous bovine parasite Trypanosoma (Megatrypanum) theileri.</title>
        <authorList>
            <person name="Kelly S."/>
            <person name="Ivens A."/>
            <person name="Mott A."/>
            <person name="O'Neill E."/>
            <person name="Emms D."/>
            <person name="Macleod O."/>
            <person name="Voorheis P."/>
            <person name="Matthews J."/>
            <person name="Matthews K."/>
            <person name="Carrington M."/>
        </authorList>
    </citation>
    <scope>NUCLEOTIDE SEQUENCE [LARGE SCALE GENOMIC DNA]</scope>
    <source>
        <strain evidence="3">Edinburgh</strain>
    </source>
</reference>
<proteinExistence type="predicted"/>
<organism evidence="3 4">
    <name type="scientific">Trypanosoma theileri</name>
    <dbReference type="NCBI Taxonomy" id="67003"/>
    <lineage>
        <taxon>Eukaryota</taxon>
        <taxon>Discoba</taxon>
        <taxon>Euglenozoa</taxon>
        <taxon>Kinetoplastea</taxon>
        <taxon>Metakinetoplastina</taxon>
        <taxon>Trypanosomatida</taxon>
        <taxon>Trypanosomatidae</taxon>
        <taxon>Trypanosoma</taxon>
    </lineage>
</organism>
<feature type="compositionally biased region" description="Low complexity" evidence="1">
    <location>
        <begin position="62"/>
        <end position="80"/>
    </location>
</feature>
<feature type="non-terminal residue" evidence="3">
    <location>
        <position position="96"/>
    </location>
</feature>
<dbReference type="PROSITE" id="PS51257">
    <property type="entry name" value="PROKAR_LIPOPROTEIN"/>
    <property type="match status" value="1"/>
</dbReference>
<sequence length="96" mass="10009">MRTTLLLTLLLILSCICTCAAAERMPLPVPRVGGYATEAKGKGTKDNLTDGNNESWNNGQFTTTTPSLSMSESMSASATLPLSDTTTVAPSSGDQP</sequence>
<dbReference type="VEuPathDB" id="TriTrypDB:TM35_000262540"/>
<evidence type="ECO:0000313" key="4">
    <source>
        <dbReference type="Proteomes" id="UP000192257"/>
    </source>
</evidence>
<keyword evidence="2" id="KW-0732">Signal</keyword>
<accession>A0A1X0NQ06</accession>
<dbReference type="GeneID" id="39987771"/>
<dbReference type="RefSeq" id="XP_028880868.1">
    <property type="nucleotide sequence ID" value="XM_029027991.1"/>
</dbReference>
<feature type="compositionally biased region" description="Basic and acidic residues" evidence="1">
    <location>
        <begin position="39"/>
        <end position="48"/>
    </location>
</feature>
<feature type="compositionally biased region" description="Polar residues" evidence="1">
    <location>
        <begin position="82"/>
        <end position="96"/>
    </location>
</feature>
<comment type="caution">
    <text evidence="3">The sequence shown here is derived from an EMBL/GenBank/DDBJ whole genome shotgun (WGS) entry which is preliminary data.</text>
</comment>
<keyword evidence="4" id="KW-1185">Reference proteome</keyword>
<dbReference type="AlphaFoldDB" id="A0A1X0NQ06"/>
<evidence type="ECO:0000313" key="3">
    <source>
        <dbReference type="EMBL" id="ORC86802.1"/>
    </source>
</evidence>
<gene>
    <name evidence="3" type="ORF">TM35_000262540</name>
</gene>
<evidence type="ECO:0008006" key="5">
    <source>
        <dbReference type="Google" id="ProtNLM"/>
    </source>
</evidence>
<evidence type="ECO:0000256" key="2">
    <source>
        <dbReference type="SAM" id="SignalP"/>
    </source>
</evidence>
<feature type="compositionally biased region" description="Polar residues" evidence="1">
    <location>
        <begin position="49"/>
        <end position="61"/>
    </location>
</feature>
<feature type="chain" id="PRO_5012213655" description="Mucin TcMUCII" evidence="2">
    <location>
        <begin position="23"/>
        <end position="96"/>
    </location>
</feature>
<name>A0A1X0NQ06_9TRYP</name>
<protein>
    <recommendedName>
        <fullName evidence="5">Mucin TcMUCII</fullName>
    </recommendedName>
</protein>